<feature type="compositionally biased region" description="Low complexity" evidence="1">
    <location>
        <begin position="47"/>
        <end position="57"/>
    </location>
</feature>
<evidence type="ECO:0008006" key="4">
    <source>
        <dbReference type="Google" id="ProtNLM"/>
    </source>
</evidence>
<proteinExistence type="predicted"/>
<protein>
    <recommendedName>
        <fullName evidence="4">DUF4283 domain-containing protein</fullName>
    </recommendedName>
</protein>
<accession>A0A1E5UXX4</accession>
<organism evidence="2 3">
    <name type="scientific">Dichanthelium oligosanthes</name>
    <dbReference type="NCBI Taxonomy" id="888268"/>
    <lineage>
        <taxon>Eukaryota</taxon>
        <taxon>Viridiplantae</taxon>
        <taxon>Streptophyta</taxon>
        <taxon>Embryophyta</taxon>
        <taxon>Tracheophyta</taxon>
        <taxon>Spermatophyta</taxon>
        <taxon>Magnoliopsida</taxon>
        <taxon>Liliopsida</taxon>
        <taxon>Poales</taxon>
        <taxon>Poaceae</taxon>
        <taxon>PACMAD clade</taxon>
        <taxon>Panicoideae</taxon>
        <taxon>Panicodae</taxon>
        <taxon>Paniceae</taxon>
        <taxon>Dichantheliinae</taxon>
        <taxon>Dichanthelium</taxon>
    </lineage>
</organism>
<comment type="caution">
    <text evidence="2">The sequence shown here is derived from an EMBL/GenBank/DDBJ whole genome shotgun (WGS) entry which is preliminary data.</text>
</comment>
<dbReference type="AlphaFoldDB" id="A0A1E5UXX4"/>
<feature type="compositionally biased region" description="Basic and acidic residues" evidence="1">
    <location>
        <begin position="11"/>
        <end position="26"/>
    </location>
</feature>
<gene>
    <name evidence="2" type="ORF">BAE44_0021238</name>
</gene>
<keyword evidence="3" id="KW-1185">Reference proteome</keyword>
<dbReference type="OrthoDB" id="10591188at2759"/>
<sequence>MAVSGPSADDGEPRCDGGAEAGEGRSCRRRRRRRRSSGPSGPPPPSLCSSEGGSSSEELSDDGEVQVPSRVLARTAHLLDVEDDLRRALIITYIGNCGDVPVEDVSGLLARRFDLVAEDQVFKRISSSELLLLLPDEATAVRVYDSGRPVVAPTFRLHLARWTRIYHSSGTAL</sequence>
<dbReference type="EMBL" id="LWDX02058904">
    <property type="protein sequence ID" value="OEL17743.1"/>
    <property type="molecule type" value="Genomic_DNA"/>
</dbReference>
<dbReference type="STRING" id="888268.A0A1E5UXX4"/>
<name>A0A1E5UXX4_9POAL</name>
<evidence type="ECO:0000313" key="3">
    <source>
        <dbReference type="Proteomes" id="UP000095767"/>
    </source>
</evidence>
<feature type="region of interest" description="Disordered" evidence="1">
    <location>
        <begin position="1"/>
        <end position="65"/>
    </location>
</feature>
<reference evidence="2 3" key="1">
    <citation type="submission" date="2016-09" db="EMBL/GenBank/DDBJ databases">
        <title>The draft genome of Dichanthelium oligosanthes: A C3 panicoid grass species.</title>
        <authorList>
            <person name="Studer A.J."/>
            <person name="Schnable J.C."/>
            <person name="Brutnell T.P."/>
        </authorList>
    </citation>
    <scope>NUCLEOTIDE SEQUENCE [LARGE SCALE GENOMIC DNA]</scope>
    <source>
        <strain evidence="3">cv. Kellogg 1175</strain>
        <tissue evidence="2">Leaf</tissue>
    </source>
</reference>
<feature type="compositionally biased region" description="Basic residues" evidence="1">
    <location>
        <begin position="27"/>
        <end position="36"/>
    </location>
</feature>
<evidence type="ECO:0000256" key="1">
    <source>
        <dbReference type="SAM" id="MobiDB-lite"/>
    </source>
</evidence>
<dbReference type="Proteomes" id="UP000095767">
    <property type="component" value="Unassembled WGS sequence"/>
</dbReference>
<evidence type="ECO:0000313" key="2">
    <source>
        <dbReference type="EMBL" id="OEL17743.1"/>
    </source>
</evidence>